<evidence type="ECO:0000256" key="1">
    <source>
        <dbReference type="ARBA" id="ARBA00004123"/>
    </source>
</evidence>
<dbReference type="Gene3D" id="3.10.20.90">
    <property type="entry name" value="Phosphatidylinositol 3-kinase Catalytic Subunit, Chain A, domain 1"/>
    <property type="match status" value="1"/>
</dbReference>
<keyword evidence="6" id="KW-0539">Nucleus</keyword>
<accession>A0A0C2XPL5</accession>
<keyword evidence="3" id="KW-0747">Spliceosome</keyword>
<feature type="domain" description="SURP motif" evidence="9">
    <location>
        <begin position="114"/>
        <end position="156"/>
    </location>
</feature>
<dbReference type="PROSITE" id="PS50128">
    <property type="entry name" value="SURP"/>
    <property type="match status" value="2"/>
</dbReference>
<dbReference type="InterPro" id="IPR045146">
    <property type="entry name" value="SF3A1"/>
</dbReference>
<dbReference type="Pfam" id="PF12230">
    <property type="entry name" value="PRP21_like_P"/>
    <property type="match status" value="1"/>
</dbReference>
<gene>
    <name evidence="10" type="ORF">M408DRAFT_65717</name>
</gene>
<dbReference type="InterPro" id="IPR029071">
    <property type="entry name" value="Ubiquitin-like_domsf"/>
</dbReference>
<dbReference type="FunFam" id="1.10.10.790:FF:000002">
    <property type="entry name" value="Splicing factor 3A subunit 1"/>
    <property type="match status" value="1"/>
</dbReference>
<feature type="compositionally biased region" description="Basic and acidic residues" evidence="7">
    <location>
        <begin position="301"/>
        <end position="315"/>
    </location>
</feature>
<dbReference type="SUPFAM" id="SSF109905">
    <property type="entry name" value="Surp module (SWAP domain)"/>
    <property type="match status" value="2"/>
</dbReference>
<feature type="region of interest" description="Disordered" evidence="7">
    <location>
        <begin position="292"/>
        <end position="315"/>
    </location>
</feature>
<dbReference type="GO" id="GO:0071013">
    <property type="term" value="C:catalytic step 2 spliceosome"/>
    <property type="evidence" value="ECO:0007669"/>
    <property type="project" value="TreeGrafter"/>
</dbReference>
<feature type="domain" description="Ubiquitin-like" evidence="8">
    <location>
        <begin position="635"/>
        <end position="719"/>
    </location>
</feature>
<dbReference type="Gene3D" id="1.10.10.790">
    <property type="entry name" value="Surp module"/>
    <property type="match status" value="2"/>
</dbReference>
<feature type="domain" description="SURP motif" evidence="9">
    <location>
        <begin position="11"/>
        <end position="55"/>
    </location>
</feature>
<dbReference type="GO" id="GO:0005686">
    <property type="term" value="C:U2 snRNP"/>
    <property type="evidence" value="ECO:0007669"/>
    <property type="project" value="UniProtKB-ARBA"/>
</dbReference>
<evidence type="ECO:0000313" key="10">
    <source>
        <dbReference type="EMBL" id="KIM30912.1"/>
    </source>
</evidence>
<dbReference type="InterPro" id="IPR000061">
    <property type="entry name" value="Surp"/>
</dbReference>
<evidence type="ECO:0000256" key="2">
    <source>
        <dbReference type="ARBA" id="ARBA00022664"/>
    </source>
</evidence>
<evidence type="ECO:0000259" key="8">
    <source>
        <dbReference type="PROSITE" id="PS50053"/>
    </source>
</evidence>
<feature type="compositionally biased region" description="Basic and acidic residues" evidence="7">
    <location>
        <begin position="428"/>
        <end position="444"/>
    </location>
</feature>
<dbReference type="GO" id="GO:0071004">
    <property type="term" value="C:U2-type prespliceosome"/>
    <property type="evidence" value="ECO:0007669"/>
    <property type="project" value="TreeGrafter"/>
</dbReference>
<evidence type="ECO:0000256" key="4">
    <source>
        <dbReference type="ARBA" id="ARBA00022737"/>
    </source>
</evidence>
<keyword evidence="2" id="KW-0507">mRNA processing</keyword>
<dbReference type="OrthoDB" id="447637at2759"/>
<name>A0A0C2XPL5_SERVB</name>
<dbReference type="GO" id="GO:0000381">
    <property type="term" value="P:regulation of alternative mRNA splicing, via spliceosome"/>
    <property type="evidence" value="ECO:0007669"/>
    <property type="project" value="TreeGrafter"/>
</dbReference>
<evidence type="ECO:0008006" key="12">
    <source>
        <dbReference type="Google" id="ProtNLM"/>
    </source>
</evidence>
<feature type="region of interest" description="Disordered" evidence="7">
    <location>
        <begin position="425"/>
        <end position="444"/>
    </location>
</feature>
<dbReference type="FunFam" id="1.10.10.790:FF:000001">
    <property type="entry name" value="Splicing factor 3a, subunit 1"/>
    <property type="match status" value="1"/>
</dbReference>
<keyword evidence="5" id="KW-0508">mRNA splicing</keyword>
<dbReference type="InterPro" id="IPR000626">
    <property type="entry name" value="Ubiquitin-like_dom"/>
</dbReference>
<evidence type="ECO:0000256" key="6">
    <source>
        <dbReference type="ARBA" id="ARBA00023242"/>
    </source>
</evidence>
<dbReference type="SMART" id="SM00648">
    <property type="entry name" value="SWAP"/>
    <property type="match status" value="2"/>
</dbReference>
<keyword evidence="4" id="KW-0677">Repeat</keyword>
<dbReference type="InterPro" id="IPR022030">
    <property type="entry name" value="SF3A1_dom"/>
</dbReference>
<dbReference type="Pfam" id="PF01805">
    <property type="entry name" value="Surp"/>
    <property type="match status" value="2"/>
</dbReference>
<dbReference type="PANTHER" id="PTHR15316:SF1">
    <property type="entry name" value="SPLICING FACTOR 3A SUBUNIT 1"/>
    <property type="match status" value="1"/>
</dbReference>
<reference evidence="11" key="2">
    <citation type="submission" date="2015-01" db="EMBL/GenBank/DDBJ databases">
        <title>Evolutionary Origins and Diversification of the Mycorrhizal Mutualists.</title>
        <authorList>
            <consortium name="DOE Joint Genome Institute"/>
            <consortium name="Mycorrhizal Genomics Consortium"/>
            <person name="Kohler A."/>
            <person name="Kuo A."/>
            <person name="Nagy L.G."/>
            <person name="Floudas D."/>
            <person name="Copeland A."/>
            <person name="Barry K.W."/>
            <person name="Cichocki N."/>
            <person name="Veneault-Fourrey C."/>
            <person name="LaButti K."/>
            <person name="Lindquist E.A."/>
            <person name="Lipzen A."/>
            <person name="Lundell T."/>
            <person name="Morin E."/>
            <person name="Murat C."/>
            <person name="Riley R."/>
            <person name="Ohm R."/>
            <person name="Sun H."/>
            <person name="Tunlid A."/>
            <person name="Henrissat B."/>
            <person name="Grigoriev I.V."/>
            <person name="Hibbett D.S."/>
            <person name="Martin F."/>
        </authorList>
    </citation>
    <scope>NUCLEOTIDE SEQUENCE [LARGE SCALE GENOMIC DNA]</scope>
    <source>
        <strain evidence="11">MAFF 305830</strain>
    </source>
</reference>
<dbReference type="EMBL" id="KN824283">
    <property type="protein sequence ID" value="KIM30912.1"/>
    <property type="molecule type" value="Genomic_DNA"/>
</dbReference>
<dbReference type="HOGENOM" id="CLU_013259_1_0_1"/>
<evidence type="ECO:0000259" key="9">
    <source>
        <dbReference type="PROSITE" id="PS50128"/>
    </source>
</evidence>
<dbReference type="PROSITE" id="PS50053">
    <property type="entry name" value="UBIQUITIN_2"/>
    <property type="match status" value="1"/>
</dbReference>
<dbReference type="AlphaFoldDB" id="A0A0C2XPL5"/>
<dbReference type="PANTHER" id="PTHR15316">
    <property type="entry name" value="SPLICEOSOME ASSOCIATED PROTEIN 114/SWAP SPLICING FACTOR-RELATED"/>
    <property type="match status" value="1"/>
</dbReference>
<evidence type="ECO:0000256" key="5">
    <source>
        <dbReference type="ARBA" id="ARBA00023187"/>
    </source>
</evidence>
<dbReference type="GO" id="GO:0045292">
    <property type="term" value="P:mRNA cis splicing, via spliceosome"/>
    <property type="evidence" value="ECO:0007669"/>
    <property type="project" value="InterPro"/>
</dbReference>
<comment type="subcellular location">
    <subcellularLocation>
        <location evidence="1">Nucleus</location>
    </subcellularLocation>
</comment>
<protein>
    <recommendedName>
        <fullName evidence="12">Splicing factor 3A subunit 1</fullName>
    </recommendedName>
</protein>
<feature type="region of interest" description="Disordered" evidence="7">
    <location>
        <begin position="483"/>
        <end position="521"/>
    </location>
</feature>
<dbReference type="STRING" id="933852.A0A0C2XPL5"/>
<sequence>MILPPPDIKNIIGKTATRIARSATRQQFEDRLRESLREDPKFSFLNPTDPYHAYYKHRVDRILSGEDEEEAGVATNDNAMEVDIPSAPVDEGDEPQPMQYSLDVPPLPAMDLDLMKLTALFVAQRGKPFINSLSQKEGRNIQFDFLRPSSTLFPLFNRMVEQYKLVLLPPKETLERIEKTTEPGGKWKRLAEIRRHAKWERIQREKAKQREDDREAERIAFAEIDWHEFAIVQTIEFTGTDAVTELPVPMTIQQMESRALAEKRMAAMVVEDTAEEFERAKEAAAAQAAALAQQEASAESEEARLRRQRDAEEQAREELRARELQARNMDGVGPMKIRNDYVPKTLVEKAAKKVSMTTCQICGQQIPTHEMDEHTRIELLDPRWKSQRDTIEKRRTQANELQRGADVAASIKKLARKRPDLFGAEEAEERRKKEEEEELAKRREKEKVVWDGHLASKTGTMDKYQTNVNLDEQIAAIHRAKGLGQTETSTIGPGIGPTATPASISLPPPPSSLPANPATLGGDSGFVGASMSAVPQPSTNMYNLAPGQQQPVVLPPLHYQGLAASQPFGYTPAPPGMHPSRAAAMAGTVRSADEMLDGDPSGGPSMKKAKVGRMPDGSFYPEDKWISYHPDPITIQVQLPTSTEKPEWHLDGSMVTIQDVQLSSYVSGLRDRILSQIDSKVPLSRIRLQMGNTTLTNGKTLASYNVMDGEEITFELRRR</sequence>
<dbReference type="SUPFAM" id="SSF54236">
    <property type="entry name" value="Ubiquitin-like"/>
    <property type="match status" value="1"/>
</dbReference>
<reference evidence="10 11" key="1">
    <citation type="submission" date="2014-04" db="EMBL/GenBank/DDBJ databases">
        <authorList>
            <consortium name="DOE Joint Genome Institute"/>
            <person name="Kuo A."/>
            <person name="Zuccaro A."/>
            <person name="Kohler A."/>
            <person name="Nagy L.G."/>
            <person name="Floudas D."/>
            <person name="Copeland A."/>
            <person name="Barry K.W."/>
            <person name="Cichocki N."/>
            <person name="Veneault-Fourrey C."/>
            <person name="LaButti K."/>
            <person name="Lindquist E.A."/>
            <person name="Lipzen A."/>
            <person name="Lundell T."/>
            <person name="Morin E."/>
            <person name="Murat C."/>
            <person name="Sun H."/>
            <person name="Tunlid A."/>
            <person name="Henrissat B."/>
            <person name="Grigoriev I.V."/>
            <person name="Hibbett D.S."/>
            <person name="Martin F."/>
            <person name="Nordberg H.P."/>
            <person name="Cantor M.N."/>
            <person name="Hua S.X."/>
        </authorList>
    </citation>
    <scope>NUCLEOTIDE SEQUENCE [LARGE SCALE GENOMIC DNA]</scope>
    <source>
        <strain evidence="10 11">MAFF 305830</strain>
    </source>
</reference>
<organism evidence="10 11">
    <name type="scientific">Serendipita vermifera MAFF 305830</name>
    <dbReference type="NCBI Taxonomy" id="933852"/>
    <lineage>
        <taxon>Eukaryota</taxon>
        <taxon>Fungi</taxon>
        <taxon>Dikarya</taxon>
        <taxon>Basidiomycota</taxon>
        <taxon>Agaricomycotina</taxon>
        <taxon>Agaricomycetes</taxon>
        <taxon>Sebacinales</taxon>
        <taxon>Serendipitaceae</taxon>
        <taxon>Serendipita</taxon>
    </lineage>
</organism>
<dbReference type="Proteomes" id="UP000054097">
    <property type="component" value="Unassembled WGS sequence"/>
</dbReference>
<proteinExistence type="predicted"/>
<evidence type="ECO:0000313" key="11">
    <source>
        <dbReference type="Proteomes" id="UP000054097"/>
    </source>
</evidence>
<evidence type="ECO:0000256" key="7">
    <source>
        <dbReference type="SAM" id="MobiDB-lite"/>
    </source>
</evidence>
<keyword evidence="11" id="KW-1185">Reference proteome</keyword>
<dbReference type="InterPro" id="IPR035967">
    <property type="entry name" value="SWAP/Surp_sf"/>
</dbReference>
<dbReference type="GO" id="GO:0003723">
    <property type="term" value="F:RNA binding"/>
    <property type="evidence" value="ECO:0007669"/>
    <property type="project" value="InterPro"/>
</dbReference>
<evidence type="ECO:0000256" key="3">
    <source>
        <dbReference type="ARBA" id="ARBA00022728"/>
    </source>
</evidence>